<keyword evidence="6" id="KW-0238">DNA-binding</keyword>
<reference evidence="10" key="1">
    <citation type="submission" date="2022-11" db="UniProtKB">
        <authorList>
            <consortium name="WormBaseParasite"/>
        </authorList>
    </citation>
    <scope>IDENTIFICATION</scope>
</reference>
<dbReference type="InterPro" id="IPR012340">
    <property type="entry name" value="NA-bd_OB-fold"/>
</dbReference>
<keyword evidence="7" id="KW-0539">Nucleus</keyword>
<evidence type="ECO:0000256" key="7">
    <source>
        <dbReference type="ARBA" id="ARBA00023242"/>
    </source>
</evidence>
<evidence type="ECO:0000259" key="8">
    <source>
        <dbReference type="Pfam" id="PF16686"/>
    </source>
</evidence>
<name>A0A915PY11_9BILA</name>
<dbReference type="InterPro" id="IPR032042">
    <property type="entry name" value="POT1PC"/>
</dbReference>
<feature type="domain" description="Protection of telomeres protein 1 ssDNA-binding" evidence="8">
    <location>
        <begin position="191"/>
        <end position="319"/>
    </location>
</feature>
<dbReference type="GO" id="GO:0043047">
    <property type="term" value="F:single-stranded telomeric DNA binding"/>
    <property type="evidence" value="ECO:0007669"/>
    <property type="project" value="InterPro"/>
</dbReference>
<dbReference type="Gene3D" id="2.40.50.140">
    <property type="entry name" value="Nucleic acid-binding proteins"/>
    <property type="match status" value="2"/>
</dbReference>
<evidence type="ECO:0000313" key="9">
    <source>
        <dbReference type="Proteomes" id="UP000887581"/>
    </source>
</evidence>
<evidence type="ECO:0000256" key="6">
    <source>
        <dbReference type="ARBA" id="ARBA00023125"/>
    </source>
</evidence>
<dbReference type="GO" id="GO:0005634">
    <property type="term" value="C:nucleus"/>
    <property type="evidence" value="ECO:0007669"/>
    <property type="project" value="UniProtKB-SubCell"/>
</dbReference>
<organism evidence="9 10">
    <name type="scientific">Setaria digitata</name>
    <dbReference type="NCBI Taxonomy" id="48799"/>
    <lineage>
        <taxon>Eukaryota</taxon>
        <taxon>Metazoa</taxon>
        <taxon>Ecdysozoa</taxon>
        <taxon>Nematoda</taxon>
        <taxon>Chromadorea</taxon>
        <taxon>Rhabditida</taxon>
        <taxon>Spirurina</taxon>
        <taxon>Spiruromorpha</taxon>
        <taxon>Filarioidea</taxon>
        <taxon>Setariidae</taxon>
        <taxon>Setaria</taxon>
    </lineage>
</organism>
<sequence>MKEYHYVKLAELDKLSHAVDENLKVNIYAFVVSFEILSRSTAMLEDDSVVTQLEIRDDSSDSSNTTCIIYSEQLENFADQIRSGQIIRMHRARVIGQINGSFAPLYKSSVKFTLVPDYRKKITSLRMLFMKDQPISVEGPSTTSGSQKVSDDELIATASVLPEDRILAYGSKDEINEIIENANVNNLDELILGHYTDIIVQAVALLIGDRNNVILRCWDTTLPPRKIFALNADFINEIIWRDEKTEGIAENYLCDVVLYEEHANFARNNVKFGDILLLINTHLYHSKNGVTLTMHGGGRCYNRSIIILDDDNQLKLKLLCNVDRFISKKVSVCSDLQKDGSNINDVQHGTYAVVQETNMCENGSTELSNCWAGERMRQIYAVQLAWIRSYIWKKKQQTNLQLHRSLNLATMGVQFTIRQILERLFVYNKGKLFLFFHRASHC</sequence>
<proteinExistence type="inferred from homology"/>
<keyword evidence="9" id="KW-1185">Reference proteome</keyword>
<comment type="similarity">
    <text evidence="3">Belongs to the telombin family.</text>
</comment>
<dbReference type="SUPFAM" id="SSF50249">
    <property type="entry name" value="Nucleic acid-binding proteins"/>
    <property type="match status" value="2"/>
</dbReference>
<evidence type="ECO:0000256" key="3">
    <source>
        <dbReference type="ARBA" id="ARBA00008442"/>
    </source>
</evidence>
<dbReference type="GO" id="GO:0000781">
    <property type="term" value="C:chromosome, telomeric region"/>
    <property type="evidence" value="ECO:0007669"/>
    <property type="project" value="UniProtKB-SubCell"/>
</dbReference>
<comment type="subcellular location">
    <subcellularLocation>
        <location evidence="2">Chromosome</location>
        <location evidence="2">Telomere</location>
    </subcellularLocation>
    <subcellularLocation>
        <location evidence="1">Nucleus</location>
    </subcellularLocation>
</comment>
<evidence type="ECO:0000256" key="2">
    <source>
        <dbReference type="ARBA" id="ARBA00004574"/>
    </source>
</evidence>
<keyword evidence="5" id="KW-0779">Telomere</keyword>
<evidence type="ECO:0000256" key="4">
    <source>
        <dbReference type="ARBA" id="ARBA00022454"/>
    </source>
</evidence>
<dbReference type="Proteomes" id="UP000887581">
    <property type="component" value="Unplaced"/>
</dbReference>
<dbReference type="AlphaFoldDB" id="A0A915PY11"/>
<evidence type="ECO:0000256" key="5">
    <source>
        <dbReference type="ARBA" id="ARBA00022895"/>
    </source>
</evidence>
<evidence type="ECO:0000256" key="1">
    <source>
        <dbReference type="ARBA" id="ARBA00004123"/>
    </source>
</evidence>
<accession>A0A915PY11</accession>
<keyword evidence="4" id="KW-0158">Chromosome</keyword>
<protein>
    <submittedName>
        <fullName evidence="10">Protection of telomeres protein 1 ssDNA-binding domain-containing protein</fullName>
    </submittedName>
</protein>
<dbReference type="Pfam" id="PF16686">
    <property type="entry name" value="POT1PC"/>
    <property type="match status" value="1"/>
</dbReference>
<evidence type="ECO:0000313" key="10">
    <source>
        <dbReference type="WBParaSite" id="sdigi.contig580.g9090.t1"/>
    </source>
</evidence>
<dbReference type="WBParaSite" id="sdigi.contig580.g9090.t1">
    <property type="protein sequence ID" value="sdigi.contig580.g9090.t1"/>
    <property type="gene ID" value="sdigi.contig580.g9090"/>
</dbReference>